<dbReference type="InterPro" id="IPR036052">
    <property type="entry name" value="TrpB-like_PALP_sf"/>
</dbReference>
<protein>
    <recommendedName>
        <fullName evidence="4">Threonine synthase</fullName>
        <ecNumber evidence="4">4.2.3.1</ecNumber>
    </recommendedName>
</protein>
<dbReference type="PANTHER" id="PTHR43515:SF1">
    <property type="entry name" value="THREONINE SYNTHASE-LIKE 1"/>
    <property type="match status" value="1"/>
</dbReference>
<accession>A0A2A7ASM7</accession>
<dbReference type="AlphaFoldDB" id="A0A2A7ASM7"/>
<feature type="domain" description="Tryptophan synthase beta chain-like PALP" evidence="6">
    <location>
        <begin position="99"/>
        <end position="358"/>
    </location>
</feature>
<dbReference type="InterPro" id="IPR001926">
    <property type="entry name" value="TrpB-like_PALP"/>
</dbReference>
<comment type="caution">
    <text evidence="8">The sequence shown here is derived from an EMBL/GenBank/DDBJ whole genome shotgun (WGS) entry which is preliminary data.</text>
</comment>
<evidence type="ECO:0000256" key="5">
    <source>
        <dbReference type="PIRSR" id="PIRSR604450-51"/>
    </source>
</evidence>
<evidence type="ECO:0000259" key="7">
    <source>
        <dbReference type="Pfam" id="PF14821"/>
    </source>
</evidence>
<reference evidence="8 9" key="1">
    <citation type="journal article" date="2017" name="Front. Microbiol.">
        <title>New Insights into the Diversity of the Genus Faecalibacterium.</title>
        <authorList>
            <person name="Benevides L."/>
            <person name="Burman S."/>
            <person name="Martin R."/>
            <person name="Robert V."/>
            <person name="Thomas M."/>
            <person name="Miquel S."/>
            <person name="Chain F."/>
            <person name="Sokol H."/>
            <person name="Bermudez-Humaran L.G."/>
            <person name="Morrison M."/>
            <person name="Langella P."/>
            <person name="Azevedo V.A."/>
            <person name="Chatel J.M."/>
            <person name="Soares S."/>
        </authorList>
    </citation>
    <scope>NUCLEOTIDE SEQUENCE [LARGE SCALE GENOMIC DNA]</scope>
    <source>
        <strain evidence="8 9">CNCM I 4575</strain>
    </source>
</reference>
<dbReference type="Pfam" id="PF24857">
    <property type="entry name" value="THR4_C"/>
    <property type="match status" value="1"/>
</dbReference>
<feature type="modified residue" description="N6-(pyridoxal phosphate)lysine" evidence="5">
    <location>
        <position position="108"/>
    </location>
</feature>
<gene>
    <name evidence="8" type="ORF">CGS58_01355</name>
</gene>
<comment type="cofactor">
    <cofactor evidence="1 5">
        <name>pyridoxal 5'-phosphate</name>
        <dbReference type="ChEBI" id="CHEBI:597326"/>
    </cofactor>
</comment>
<evidence type="ECO:0000313" key="9">
    <source>
        <dbReference type="Proteomes" id="UP000220005"/>
    </source>
</evidence>
<evidence type="ECO:0000256" key="2">
    <source>
        <dbReference type="ARBA" id="ARBA00005517"/>
    </source>
</evidence>
<keyword evidence="3 5" id="KW-0663">Pyridoxal phosphate</keyword>
<dbReference type="PANTHER" id="PTHR43515">
    <property type="entry name" value="THREONINE SYNTHASE-LIKE 1"/>
    <property type="match status" value="1"/>
</dbReference>
<evidence type="ECO:0000256" key="1">
    <source>
        <dbReference type="ARBA" id="ARBA00001933"/>
    </source>
</evidence>
<dbReference type="Pfam" id="PF14821">
    <property type="entry name" value="Thr_synth_N"/>
    <property type="match status" value="1"/>
</dbReference>
<dbReference type="CDD" id="cd01560">
    <property type="entry name" value="Thr-synth_2"/>
    <property type="match status" value="1"/>
</dbReference>
<dbReference type="EC" id="4.2.3.1" evidence="4"/>
<feature type="domain" description="Threonine synthase N-terminal" evidence="7">
    <location>
        <begin position="2"/>
        <end position="76"/>
    </location>
</feature>
<proteinExistence type="inferred from homology"/>
<evidence type="ECO:0000256" key="4">
    <source>
        <dbReference type="NCBIfam" id="TIGR00260"/>
    </source>
</evidence>
<dbReference type="GO" id="GO:0005737">
    <property type="term" value="C:cytoplasm"/>
    <property type="evidence" value="ECO:0007669"/>
    <property type="project" value="TreeGrafter"/>
</dbReference>
<dbReference type="Gene3D" id="3.40.50.1100">
    <property type="match status" value="2"/>
</dbReference>
<dbReference type="InterPro" id="IPR004450">
    <property type="entry name" value="Thr_synthase-like"/>
</dbReference>
<dbReference type="NCBIfam" id="TIGR00260">
    <property type="entry name" value="thrC"/>
    <property type="match status" value="1"/>
</dbReference>
<dbReference type="InterPro" id="IPR037158">
    <property type="entry name" value="Thr_synth_N_sf"/>
</dbReference>
<dbReference type="GO" id="GO:0004795">
    <property type="term" value="F:threonine synthase activity"/>
    <property type="evidence" value="ECO:0007669"/>
    <property type="project" value="UniProtKB-UniRule"/>
</dbReference>
<dbReference type="Proteomes" id="UP000220005">
    <property type="component" value="Unassembled WGS sequence"/>
</dbReference>
<name>A0A2A7ASM7_9FIRM</name>
<evidence type="ECO:0000256" key="3">
    <source>
        <dbReference type="ARBA" id="ARBA00022898"/>
    </source>
</evidence>
<dbReference type="RefSeq" id="WP_097838661.1">
    <property type="nucleotide sequence ID" value="NZ_NMTY01000004.1"/>
</dbReference>
<evidence type="ECO:0000259" key="6">
    <source>
        <dbReference type="Pfam" id="PF00291"/>
    </source>
</evidence>
<comment type="similarity">
    <text evidence="2">Belongs to the threonine synthase family.</text>
</comment>
<dbReference type="Pfam" id="PF00291">
    <property type="entry name" value="PALP"/>
    <property type="match status" value="1"/>
</dbReference>
<dbReference type="GO" id="GO:0009088">
    <property type="term" value="P:threonine biosynthetic process"/>
    <property type="evidence" value="ECO:0007669"/>
    <property type="project" value="UniProtKB-UniRule"/>
</dbReference>
<sequence>MQFFSTRDRNRVVSASQAIAQGLSDEGGLFVPQSFPQVDVQAICGLEYPEMAAAIVGQYLTDYSQPFLAEAAKATYGEAFGGKAGYLAPVSDSVYSLELWHGPTCAFKDYALQLMPKLLVEAKKNLNRTEKTLILVATSGDTGKAALDGYHDIPGVEIAVFFPTGGTSEIQRLQMATQEGENVAVYAVRGNFDDAQTGVKRVFGDGAIAAELAKRNIRLSSANSINWGRLVPQIVYYFAAYAQLLKAGKIAFGDKVDFCVPTGNFGDILAGYYAKQMGLPVGKLVCASNENNVLTDFLTTGTYTAKREFFKTTSPSMDILVSSNLERLLYHVTGSDTEVAALMKSLAETGSYTVRPETLRTIQESFACGWSSEEQVAGEIRARYEQDGYLCDTHTAVAFHVAAQHKRDGVPMVVLSTASPFKFPRSVLEALGQTAPANDFEAMQRLEEVTGRTAPASLSALRRKAERFNTVIDPEQIAQVALSYQA</sequence>
<dbReference type="EMBL" id="NMTY01000004">
    <property type="protein sequence ID" value="PDX82146.1"/>
    <property type="molecule type" value="Genomic_DNA"/>
</dbReference>
<organism evidence="8 9">
    <name type="scientific">Faecalibacterium prausnitzii</name>
    <dbReference type="NCBI Taxonomy" id="853"/>
    <lineage>
        <taxon>Bacteria</taxon>
        <taxon>Bacillati</taxon>
        <taxon>Bacillota</taxon>
        <taxon>Clostridia</taxon>
        <taxon>Eubacteriales</taxon>
        <taxon>Oscillospiraceae</taxon>
        <taxon>Faecalibacterium</taxon>
    </lineage>
</organism>
<dbReference type="InterPro" id="IPR029144">
    <property type="entry name" value="Thr_synth_N"/>
</dbReference>
<dbReference type="Gene3D" id="3.90.1380.10">
    <property type="entry name" value="Threonine synthase, N-terminal domain"/>
    <property type="match status" value="1"/>
</dbReference>
<evidence type="ECO:0000313" key="8">
    <source>
        <dbReference type="EMBL" id="PDX82146.1"/>
    </source>
</evidence>
<dbReference type="SUPFAM" id="SSF53686">
    <property type="entry name" value="Tryptophan synthase beta subunit-like PLP-dependent enzymes"/>
    <property type="match status" value="1"/>
</dbReference>